<dbReference type="FunFam" id="3.80.10.10:FF:000756">
    <property type="entry name" value="Rab geranylgeranyl transferase like protein"/>
    <property type="match status" value="1"/>
</dbReference>
<evidence type="ECO:0000256" key="9">
    <source>
        <dbReference type="RuleBase" id="RU367120"/>
    </source>
</evidence>
<comment type="catalytic activity">
    <reaction evidence="8 9">
        <text>geranylgeranyl diphosphate + L-cysteinyl-[protein] = S-geranylgeranyl-L-cysteinyl-[protein] + diphosphate</text>
        <dbReference type="Rhea" id="RHEA:21240"/>
        <dbReference type="Rhea" id="RHEA-COMP:10131"/>
        <dbReference type="Rhea" id="RHEA-COMP:11537"/>
        <dbReference type="ChEBI" id="CHEBI:29950"/>
        <dbReference type="ChEBI" id="CHEBI:33019"/>
        <dbReference type="ChEBI" id="CHEBI:57533"/>
        <dbReference type="ChEBI" id="CHEBI:86021"/>
        <dbReference type="EC" id="2.5.1.60"/>
    </reaction>
</comment>
<protein>
    <recommendedName>
        <fullName evidence="3 9">Geranylgeranyl transferase type-2 subunit alpha</fullName>
        <ecNumber evidence="2 9">2.5.1.60</ecNumber>
    </recommendedName>
    <alternativeName>
        <fullName evidence="7 9">Geranylgeranyl transferase type II subunit alpha</fullName>
    </alternativeName>
</protein>
<dbReference type="AlphaFoldDB" id="A0A1J7HUU2"/>
<reference evidence="10 11" key="1">
    <citation type="journal article" date="2017" name="Plant Biotechnol. J.">
        <title>A comprehensive draft genome sequence for lupin (Lupinus angustifolius), an emerging health food: insights into plant-microbe interactions and legume evolution.</title>
        <authorList>
            <person name="Hane J.K."/>
            <person name="Ming Y."/>
            <person name="Kamphuis L.G."/>
            <person name="Nelson M.N."/>
            <person name="Garg G."/>
            <person name="Atkins C.A."/>
            <person name="Bayer P.E."/>
            <person name="Bravo A."/>
            <person name="Bringans S."/>
            <person name="Cannon S."/>
            <person name="Edwards D."/>
            <person name="Foley R."/>
            <person name="Gao L.L."/>
            <person name="Harrison M.J."/>
            <person name="Huang W."/>
            <person name="Hurgobin B."/>
            <person name="Li S."/>
            <person name="Liu C.W."/>
            <person name="McGrath A."/>
            <person name="Morahan G."/>
            <person name="Murray J."/>
            <person name="Weller J."/>
            <person name="Jian J."/>
            <person name="Singh K.B."/>
        </authorList>
    </citation>
    <scope>NUCLEOTIDE SEQUENCE [LARGE SCALE GENOMIC DNA]</scope>
    <source>
        <strain evidence="11">cv. Tanjil</strain>
        <tissue evidence="10">Whole plant</tissue>
    </source>
</reference>
<dbReference type="GO" id="GO:0097354">
    <property type="term" value="P:prenylation"/>
    <property type="evidence" value="ECO:0007669"/>
    <property type="project" value="UniProtKB-UniRule"/>
</dbReference>
<dbReference type="STRING" id="3871.A0A1J7HUU2"/>
<dbReference type="Gene3D" id="1.25.40.120">
    <property type="entry name" value="Protein prenylyltransferase"/>
    <property type="match status" value="1"/>
</dbReference>
<evidence type="ECO:0000256" key="6">
    <source>
        <dbReference type="ARBA" id="ARBA00022737"/>
    </source>
</evidence>
<dbReference type="InterPro" id="IPR032675">
    <property type="entry name" value="LRR_dom_sf"/>
</dbReference>
<dbReference type="PANTHER" id="PTHR11129">
    <property type="entry name" value="PROTEIN FARNESYLTRANSFERASE ALPHA SUBUNIT/RAB GERANYLGERANYL TRANSFERASE ALPHA SUBUNIT"/>
    <property type="match status" value="1"/>
</dbReference>
<dbReference type="OMA" id="YNEIGSH"/>
<dbReference type="EC" id="2.5.1.60" evidence="2 9"/>
<accession>A0A1J7HUU2</accession>
<keyword evidence="6" id="KW-0677">Repeat</keyword>
<proteinExistence type="inferred from homology"/>
<evidence type="ECO:0000256" key="2">
    <source>
        <dbReference type="ARBA" id="ARBA00012656"/>
    </source>
</evidence>
<dbReference type="InterPro" id="IPR002088">
    <property type="entry name" value="Prenyl_trans_a"/>
</dbReference>
<comment type="function">
    <text evidence="9">Catalyzes the transfer of a geranyl-geranyl moiety from geranyl-geranyl pyrophosphate to cysteines occuring in specific C-terminal amino acid sequences.</text>
</comment>
<dbReference type="KEGG" id="lang:109338554"/>
<keyword evidence="4 9" id="KW-0637">Prenyltransferase</keyword>
<organism evidence="10 11">
    <name type="scientific">Lupinus angustifolius</name>
    <name type="common">Narrow-leaved blue lupine</name>
    <dbReference type="NCBI Taxonomy" id="3871"/>
    <lineage>
        <taxon>Eukaryota</taxon>
        <taxon>Viridiplantae</taxon>
        <taxon>Streptophyta</taxon>
        <taxon>Embryophyta</taxon>
        <taxon>Tracheophyta</taxon>
        <taxon>Spermatophyta</taxon>
        <taxon>Magnoliopsida</taxon>
        <taxon>eudicotyledons</taxon>
        <taxon>Gunneridae</taxon>
        <taxon>Pentapetalae</taxon>
        <taxon>rosids</taxon>
        <taxon>fabids</taxon>
        <taxon>Fabales</taxon>
        <taxon>Fabaceae</taxon>
        <taxon>Papilionoideae</taxon>
        <taxon>50 kb inversion clade</taxon>
        <taxon>genistoids sensu lato</taxon>
        <taxon>core genistoids</taxon>
        <taxon>Genisteae</taxon>
        <taxon>Lupinus</taxon>
    </lineage>
</organism>
<evidence type="ECO:0000313" key="10">
    <source>
        <dbReference type="EMBL" id="OIW16556.1"/>
    </source>
</evidence>
<evidence type="ECO:0000256" key="4">
    <source>
        <dbReference type="ARBA" id="ARBA00022602"/>
    </source>
</evidence>
<dbReference type="GO" id="GO:0004663">
    <property type="term" value="F:Rab geranylgeranyltransferase activity"/>
    <property type="evidence" value="ECO:0007669"/>
    <property type="project" value="UniProtKB-UniRule"/>
</dbReference>
<evidence type="ECO:0000256" key="5">
    <source>
        <dbReference type="ARBA" id="ARBA00022679"/>
    </source>
</evidence>
<keyword evidence="11" id="KW-1185">Reference proteome</keyword>
<dbReference type="FunFam" id="1.25.40.120:FF:000035">
    <property type="entry name" value="Geranylgeranyl transferase type-2 subunit alpha"/>
    <property type="match status" value="1"/>
</dbReference>
<dbReference type="Pfam" id="PF13516">
    <property type="entry name" value="LRR_6"/>
    <property type="match status" value="1"/>
</dbReference>
<dbReference type="PROSITE" id="PS51147">
    <property type="entry name" value="PFTA"/>
    <property type="match status" value="5"/>
</dbReference>
<keyword evidence="5 9" id="KW-0808">Transferase</keyword>
<dbReference type="SUPFAM" id="SSF52058">
    <property type="entry name" value="L domain-like"/>
    <property type="match status" value="1"/>
</dbReference>
<dbReference type="Gramene" id="OIW16556">
    <property type="protein sequence ID" value="OIW16556"/>
    <property type="gene ID" value="TanjilG_17729"/>
</dbReference>
<dbReference type="PANTHER" id="PTHR11129:SF2">
    <property type="entry name" value="GERANYLGERANYL TRANSFERASE TYPE-2 SUBUNIT ALPHA"/>
    <property type="match status" value="1"/>
</dbReference>
<dbReference type="OrthoDB" id="1658at2759"/>
<dbReference type="InterPro" id="IPR001611">
    <property type="entry name" value="Leu-rich_rpt"/>
</dbReference>
<dbReference type="SUPFAM" id="SSF48439">
    <property type="entry name" value="Protein prenylyltransferase"/>
    <property type="match status" value="1"/>
</dbReference>
<gene>
    <name evidence="10" type="ORF">TanjilG_17729</name>
</gene>
<dbReference type="PROSITE" id="PS51450">
    <property type="entry name" value="LRR"/>
    <property type="match status" value="1"/>
</dbReference>
<evidence type="ECO:0000256" key="3">
    <source>
        <dbReference type="ARBA" id="ARBA00014772"/>
    </source>
</evidence>
<dbReference type="Gene3D" id="3.80.10.10">
    <property type="entry name" value="Ribonuclease Inhibitor"/>
    <property type="match status" value="1"/>
</dbReference>
<dbReference type="Proteomes" id="UP000188354">
    <property type="component" value="Chromosome LG02"/>
</dbReference>
<evidence type="ECO:0000256" key="8">
    <source>
        <dbReference type="ARBA" id="ARBA00047658"/>
    </source>
</evidence>
<comment type="similarity">
    <text evidence="1 9">Belongs to the protein prenyltransferase subunit alpha family.</text>
</comment>
<name>A0A1J7HUU2_LUPAN</name>
<dbReference type="Pfam" id="PF01239">
    <property type="entry name" value="PPTA"/>
    <property type="match status" value="4"/>
</dbReference>
<dbReference type="EMBL" id="CM007362">
    <property type="protein sequence ID" value="OIW16556.1"/>
    <property type="molecule type" value="Genomic_DNA"/>
</dbReference>
<sequence length="699" mass="80034">MHGRPRKPLKPEDTTALSAKAEKLRLLQSQFLTNHHNHIYTKEALDLNAKLVENNPEWHTAWNYRKLAVETLLSRSESDPDYIRSILDEELRVVESALRKNFKSYGAWHHRKWVLSKGHSSIDNELRLLDAFQKLDRRNFHAWNYRRFVTALMKRSDEDEMKYTKELIDDNFSNYSAWHNRSILLSNLLKRKAEGYFPKENVLEEEYELVQNALFTDPDDQSGWFYHLWLIDQTVKTDAPILVSSWPSHGSTITLQGNKCLYGSGSSLLNCTLSDIGKLPVILYFSQAVEGIDSSTVTVKSEVLNGDLVWKPLSTSNSNTAQVWVTYLNVGNMELQLSKNYSLAISLGHSKGVVSSSGYHFGHPMHVAFKLCIQTDYTEPAEGQCEKKTSWNENDFKKFDHFRESESIVSTDQLTSEKDHHNQTTSNWCVEAIDKEVDKFRDLLSDSDCKLGKLTLARLLTALDSLSSTRVEKMVHADEVLQLYGDLMKLDPTHSLYYKDKHSLTLLHQITSTRESLQPYCHYYKDAAKTIAGHVCLRLQNLSLSRIGCMENLLWVQMLDLSHNELQSIEGLEAMQLLSCLNLSHNKFGSFTALGPLRLLRSLKVLNISYNEIGSHSIDTRRYLCSSPLSHTEEFAWDRFEILAGSFNATKFWEAFLIFGSLNLTELDVKGNAVADEKFRLFLVKVLPTLKWLDGGELS</sequence>
<evidence type="ECO:0000313" key="11">
    <source>
        <dbReference type="Proteomes" id="UP000188354"/>
    </source>
</evidence>
<evidence type="ECO:0000256" key="7">
    <source>
        <dbReference type="ARBA" id="ARBA00031267"/>
    </source>
</evidence>
<evidence type="ECO:0000256" key="1">
    <source>
        <dbReference type="ARBA" id="ARBA00006734"/>
    </source>
</evidence>
<dbReference type="GO" id="GO:0005968">
    <property type="term" value="C:Rab-protein geranylgeranyltransferase complex"/>
    <property type="evidence" value="ECO:0007669"/>
    <property type="project" value="TreeGrafter"/>
</dbReference>